<evidence type="ECO:0000313" key="1">
    <source>
        <dbReference type="EMBL" id="MCD2516276.1"/>
    </source>
</evidence>
<proteinExistence type="predicted"/>
<dbReference type="Proteomes" id="UP001179361">
    <property type="component" value="Unassembled WGS sequence"/>
</dbReference>
<dbReference type="RefSeq" id="WP_231057600.1">
    <property type="nucleotide sequence ID" value="NZ_JAJNOC010000002.1"/>
</dbReference>
<keyword evidence="2" id="KW-1185">Reference proteome</keyword>
<organism evidence="1 2">
    <name type="scientific">Massilia phyllostachyos</name>
    <dbReference type="NCBI Taxonomy" id="2898585"/>
    <lineage>
        <taxon>Bacteria</taxon>
        <taxon>Pseudomonadati</taxon>
        <taxon>Pseudomonadota</taxon>
        <taxon>Betaproteobacteria</taxon>
        <taxon>Burkholderiales</taxon>
        <taxon>Oxalobacteraceae</taxon>
        <taxon>Telluria group</taxon>
        <taxon>Massilia</taxon>
    </lineage>
</organism>
<name>A0ABS8Q3F1_9BURK</name>
<comment type="caution">
    <text evidence="1">The sequence shown here is derived from an EMBL/GenBank/DDBJ whole genome shotgun (WGS) entry which is preliminary data.</text>
</comment>
<reference evidence="1" key="1">
    <citation type="submission" date="2021-11" db="EMBL/GenBank/DDBJ databases">
        <title>The complete genome of Massilia sp sp. G4R7.</title>
        <authorList>
            <person name="Liu L."/>
            <person name="Yue J."/>
            <person name="Yuan J."/>
            <person name="Yang F."/>
            <person name="Li L."/>
        </authorList>
    </citation>
    <scope>NUCLEOTIDE SEQUENCE</scope>
    <source>
        <strain evidence="1">G4R7</strain>
    </source>
</reference>
<evidence type="ECO:0000313" key="2">
    <source>
        <dbReference type="Proteomes" id="UP001179361"/>
    </source>
</evidence>
<dbReference type="EMBL" id="JAJNOC010000002">
    <property type="protein sequence ID" value="MCD2516276.1"/>
    <property type="molecule type" value="Genomic_DNA"/>
</dbReference>
<accession>A0ABS8Q3F1</accession>
<protein>
    <submittedName>
        <fullName evidence="1">Uncharacterized protein</fullName>
    </submittedName>
</protein>
<gene>
    <name evidence="1" type="ORF">LQ564_08090</name>
</gene>
<sequence>MHFNAFLEKSAEILDRVLDADAQRQWYAAMLPHLGEQGRAEPSAWMERAGVPAQPS</sequence>